<evidence type="ECO:0000313" key="2">
    <source>
        <dbReference type="EMBL" id="TPP56339.1"/>
    </source>
</evidence>
<dbReference type="OrthoDB" id="1884734at2759"/>
<proteinExistence type="predicted"/>
<gene>
    <name evidence="2" type="ORF">FGIG_04862</name>
</gene>
<organism evidence="2 3">
    <name type="scientific">Fasciola gigantica</name>
    <name type="common">Giant liver fluke</name>
    <dbReference type="NCBI Taxonomy" id="46835"/>
    <lineage>
        <taxon>Eukaryota</taxon>
        <taxon>Metazoa</taxon>
        <taxon>Spiralia</taxon>
        <taxon>Lophotrochozoa</taxon>
        <taxon>Platyhelminthes</taxon>
        <taxon>Trematoda</taxon>
        <taxon>Digenea</taxon>
        <taxon>Plagiorchiida</taxon>
        <taxon>Echinostomata</taxon>
        <taxon>Echinostomatoidea</taxon>
        <taxon>Fasciolidae</taxon>
        <taxon>Fasciola</taxon>
    </lineage>
</organism>
<dbReference type="AlphaFoldDB" id="A0A504Y867"/>
<accession>A0A504Y867</accession>
<dbReference type="InterPro" id="IPR056282">
    <property type="entry name" value="MROH2B-like_N_HEAT"/>
</dbReference>
<protein>
    <recommendedName>
        <fullName evidence="1">MROH2B-like N-terminal HEAT-repeats domain-containing protein</fullName>
    </recommendedName>
</protein>
<name>A0A504Y867_FASGI</name>
<dbReference type="EMBL" id="SUNJ01014654">
    <property type="protein sequence ID" value="TPP56339.1"/>
    <property type="molecule type" value="Genomic_DNA"/>
</dbReference>
<dbReference type="Pfam" id="PF23221">
    <property type="entry name" value="HEAT_MROH2B_1st"/>
    <property type="match status" value="1"/>
</dbReference>
<reference evidence="2 3" key="1">
    <citation type="submission" date="2019-04" db="EMBL/GenBank/DDBJ databases">
        <title>Annotation for the trematode Fasciola gigantica.</title>
        <authorList>
            <person name="Choi Y.-J."/>
        </authorList>
    </citation>
    <scope>NUCLEOTIDE SEQUENCE [LARGE SCALE GENOMIC DNA]</scope>
    <source>
        <strain evidence="2">Uganda_cow_1</strain>
    </source>
</reference>
<evidence type="ECO:0000259" key="1">
    <source>
        <dbReference type="Pfam" id="PF23221"/>
    </source>
</evidence>
<dbReference type="Proteomes" id="UP000316759">
    <property type="component" value="Unassembled WGS sequence"/>
</dbReference>
<comment type="caution">
    <text evidence="2">The sequence shown here is derived from an EMBL/GenBank/DDBJ whole genome shotgun (WGS) entry which is preliminary data.</text>
</comment>
<feature type="domain" description="MROH2B-like N-terminal HEAT-repeats" evidence="1">
    <location>
        <begin position="1"/>
        <end position="116"/>
    </location>
</feature>
<sequence length="124" mass="13756">MEQLLAVIAKTERPLVNVIEVSGLLALHHTDNIMQVLPVLLTQTMKYLPEATDDQIRQALTITLGQYCDSVLEYLSVSQDALATWNTVLELLSPHTCTAVDIILTTWVPNTKETVVSFTALFVC</sequence>
<keyword evidence="3" id="KW-1185">Reference proteome</keyword>
<evidence type="ECO:0000313" key="3">
    <source>
        <dbReference type="Proteomes" id="UP000316759"/>
    </source>
</evidence>